<accession>A0A4Q1TQU7</accession>
<reference evidence="4" key="2">
    <citation type="submission" date="2022-10" db="EMBL/GenBank/DDBJ databases">
        <title>Comparative genomic analysis and in-vitro probiotic properties of the potential probiotic L. chiayiensis AACE 3.</title>
        <authorList>
            <person name="Kang X."/>
        </authorList>
    </citation>
    <scope>NUCLEOTIDE SEQUENCE</scope>
    <source>
        <strain evidence="4">AACE 3</strain>
    </source>
</reference>
<organism evidence="3 5">
    <name type="scientific">Lacticaseibacillus chiayiensis</name>
    <dbReference type="NCBI Taxonomy" id="2100821"/>
    <lineage>
        <taxon>Bacteria</taxon>
        <taxon>Bacillati</taxon>
        <taxon>Bacillota</taxon>
        <taxon>Bacilli</taxon>
        <taxon>Lactobacillales</taxon>
        <taxon>Lactobacillaceae</taxon>
        <taxon>Lacticaseibacillus</taxon>
    </lineage>
</organism>
<dbReference type="PANTHER" id="PTHR22834">
    <property type="entry name" value="NUCLEAR FUSION PROTEIN FUS2"/>
    <property type="match status" value="1"/>
</dbReference>
<evidence type="ECO:0000313" key="5">
    <source>
        <dbReference type="Proteomes" id="UP000290475"/>
    </source>
</evidence>
<protein>
    <submittedName>
        <fullName evidence="3">Cell surface protein</fullName>
    </submittedName>
    <submittedName>
        <fullName evidence="4">SEC10/PgrA surface exclusion domain-containing protein</fullName>
    </submittedName>
</protein>
<evidence type="ECO:0000256" key="2">
    <source>
        <dbReference type="SAM" id="MobiDB-lite"/>
    </source>
</evidence>
<dbReference type="Proteomes" id="UP001164790">
    <property type="component" value="Chromosome"/>
</dbReference>
<feature type="compositionally biased region" description="Low complexity" evidence="2">
    <location>
        <begin position="723"/>
        <end position="746"/>
    </location>
</feature>
<dbReference type="GO" id="GO:0005737">
    <property type="term" value="C:cytoplasm"/>
    <property type="evidence" value="ECO:0007669"/>
    <property type="project" value="TreeGrafter"/>
</dbReference>
<dbReference type="RefSeq" id="WP_129302313.1">
    <property type="nucleotide sequence ID" value="NZ_CP074378.1"/>
</dbReference>
<dbReference type="GO" id="GO:0005085">
    <property type="term" value="F:guanyl-nucleotide exchange factor activity"/>
    <property type="evidence" value="ECO:0007669"/>
    <property type="project" value="TreeGrafter"/>
</dbReference>
<dbReference type="InterPro" id="IPR022263">
    <property type="entry name" value="KxYKxGKxW"/>
</dbReference>
<feature type="compositionally biased region" description="Low complexity" evidence="2">
    <location>
        <begin position="591"/>
        <end position="615"/>
    </location>
</feature>
<evidence type="ECO:0000256" key="1">
    <source>
        <dbReference type="ARBA" id="ARBA00022729"/>
    </source>
</evidence>
<dbReference type="Proteomes" id="UP000290475">
    <property type="component" value="Unassembled WGS sequence"/>
</dbReference>
<dbReference type="NCBIfam" id="TIGR04320">
    <property type="entry name" value="Surf_Exclu_PgrA"/>
    <property type="match status" value="1"/>
</dbReference>
<gene>
    <name evidence="3" type="ORF">BVJ53_10200</name>
    <name evidence="4" type="ORF">OFW50_11535</name>
</gene>
<reference evidence="3 5" key="1">
    <citation type="submission" date="2017-01" db="EMBL/GenBank/DDBJ databases">
        <title>Lactobacillus chiayiensis sp. nov., a lactic acid bacterium isolated from compost.</title>
        <authorList>
            <person name="Huang C.-H."/>
        </authorList>
    </citation>
    <scope>NUCLEOTIDE SEQUENCE [LARGE SCALE GENOMIC DNA]</scope>
    <source>
        <strain evidence="3">Chh01</strain>
        <strain evidence="5">chh01</strain>
    </source>
</reference>
<feature type="region of interest" description="Disordered" evidence="2">
    <location>
        <begin position="723"/>
        <end position="771"/>
    </location>
</feature>
<dbReference type="InterPro" id="IPR051492">
    <property type="entry name" value="Dynamin-Rho_GEF"/>
</dbReference>
<evidence type="ECO:0000313" key="3">
    <source>
        <dbReference type="EMBL" id="RXT20803.1"/>
    </source>
</evidence>
<name>A0A4Q1TQU7_9LACO</name>
<feature type="compositionally biased region" description="Polar residues" evidence="2">
    <location>
        <begin position="755"/>
        <end position="764"/>
    </location>
</feature>
<feature type="region of interest" description="Disordered" evidence="2">
    <location>
        <begin position="660"/>
        <end position="680"/>
    </location>
</feature>
<keyword evidence="6" id="KW-1185">Reference proteome</keyword>
<dbReference type="Pfam" id="PF19258">
    <property type="entry name" value="KxYKxGKxW_sig"/>
    <property type="match status" value="1"/>
</dbReference>
<sequence length="833" mass="85657">MLYNRFAQHVVNDKKKMYKRGSQWVVASAFALAIGGFGVTQTQTVRAAETQPQLTVQSVKEVHKTDATTPSSAASSQAAQAQTATVATAQTAAPAQQKAASTTPVQVAQPASAAAKAATVAVQTNAPAPSSASMTDEQWKAAKAKYDQAKADAAKQEAAAKSQAEAAKSAYPDQIDKQLNAQKDKDTSDYYQYQKDGWSDLMTFQKSQAASYAAASQAATKEISDLNAERVTPNIQVGDGGTFNFVARTGAWNNIITAADSKNKTWNGNYLVQHLPEFTDKEVLATVSLSSHSDDWFFPGGDSVHVPKWALTDVVKNGQLSQAQRLEVNQYAMMLVNNYRSFLGLSPLKSTEEFLSLVQKRSDSLTGMTHDPDILNKIFGGSWAEALSGVIPTEKVDGKTTMLGVLDGVASAIDGLFNEDGSSDTYEGDHNWGHRKILLSESYDTTSGGWALKYFPGEGNSDGGWLLNFDTSGDLDGKNIATVPEKDSSLPVDNNYEIDVKVEQVQSKINNLKNQQQKDYQAAYDSYSDKLSSIAEKINADYDAIRQIPQKIQTFNDQQDASVQALTKRLDAEVAQLDPGPEPNTPTSGGSSASSSASSSAASSANSSSASSAASSATSSSASSAASSASSSAASSANSSSASSAASSATSSSASSAASSASSSAASSANSSSASNAASSATSSSASLATSSASSSAASSANSSAASSAASSASSSATSSAASSAASSASSSTSSSAASGADSSTAPTPDGLVTPKNTNTTGSGAASKPAVVTPLVKMAPSSTQPLSRMTQKYGKHAYPATGESQSDVVLAEAGALIIAVLGFAGVRRYRHAK</sequence>
<feature type="region of interest" description="Disordered" evidence="2">
    <location>
        <begin position="574"/>
        <end position="615"/>
    </location>
</feature>
<evidence type="ECO:0000313" key="4">
    <source>
        <dbReference type="EMBL" id="UYN56098.1"/>
    </source>
</evidence>
<dbReference type="AlphaFoldDB" id="A0A4Q1TQU7"/>
<dbReference type="NCBIfam" id="TIGR03715">
    <property type="entry name" value="KxYKxGKxW"/>
    <property type="match status" value="1"/>
</dbReference>
<proteinExistence type="predicted"/>
<dbReference type="InterPro" id="IPR027607">
    <property type="entry name" value="Surf_Exclu_SEC10/PgrA"/>
</dbReference>
<dbReference type="EMBL" id="CP107523">
    <property type="protein sequence ID" value="UYN56098.1"/>
    <property type="molecule type" value="Genomic_DNA"/>
</dbReference>
<dbReference type="PANTHER" id="PTHR22834:SF20">
    <property type="entry name" value="SH3 DOMAIN-CONTAINING PROTEIN"/>
    <property type="match status" value="1"/>
</dbReference>
<evidence type="ECO:0000313" key="6">
    <source>
        <dbReference type="Proteomes" id="UP001164790"/>
    </source>
</evidence>
<keyword evidence="1" id="KW-0732">Signal</keyword>
<dbReference type="EMBL" id="MSSM01000027">
    <property type="protein sequence ID" value="RXT20803.1"/>
    <property type="molecule type" value="Genomic_DNA"/>
</dbReference>